<evidence type="ECO:0000313" key="1">
    <source>
        <dbReference type="EMBL" id="SPR07829.1"/>
    </source>
</evidence>
<sequence length="383" mass="43304">MQAMSYMLATISYCGYVTYNKLIHGPLLSANLAIHENSCIFAKGTSNSFECDGIRKLLYICERINCSILNKKLHLLELNASAEKKIDDDFKINSFCSANSLVWIDNTTVFNKAHKAYSMPIIDSLSSACIYRQTKVLSFSSYERRNFQLWSLIRGSVLEKIKSVLKSESIMDKDMHPTEWQAFCSFMDIFFVELNRNPSTLITFPMCFDLYDYLTADGHTDDLENFIIAHGLRSDSTGNQDILRCIILNYFPMSMVGAVGSSVYFTCKIQKVLETNKLGQYSHHYDARGEQDQQQPSLWHIKKFISLEKKLAKAYSSFHNIDETGNVSTVMTNFAKAIDDLLCDWYGSNDIGDSLCSDVIADGNIGRLAITGIATSVYSSYED</sequence>
<dbReference type="RefSeq" id="WP_045916373.1">
    <property type="nucleotide sequence ID" value="NZ_LS398550.1"/>
</dbReference>
<accession>A0A2U3R3R5</accession>
<dbReference type="AlphaFoldDB" id="A0A2U3R3R5"/>
<name>A0A2U3R3R5_ORITS</name>
<dbReference type="Proteomes" id="UP000244992">
    <property type="component" value="Chromosome I"/>
</dbReference>
<protein>
    <submittedName>
        <fullName evidence="1">Uncharacterized protein</fullName>
    </submittedName>
</protein>
<proteinExistence type="predicted"/>
<evidence type="ECO:0000313" key="2">
    <source>
        <dbReference type="Proteomes" id="UP000244992"/>
    </source>
</evidence>
<organism evidence="1 2">
    <name type="scientific">Orientia tsutsugamushi</name>
    <name type="common">Rickettsia tsutsugamushi</name>
    <dbReference type="NCBI Taxonomy" id="784"/>
    <lineage>
        <taxon>Bacteria</taxon>
        <taxon>Pseudomonadati</taxon>
        <taxon>Pseudomonadota</taxon>
        <taxon>Alphaproteobacteria</taxon>
        <taxon>Rickettsiales</taxon>
        <taxon>Rickettsiaceae</taxon>
        <taxon>Rickettsieae</taxon>
        <taxon>Orientia</taxon>
    </lineage>
</organism>
<reference evidence="2" key="1">
    <citation type="submission" date="2018-03" db="EMBL/GenBank/DDBJ databases">
        <authorList>
            <person name="Batty M. E."/>
            <person name="Batty M E."/>
        </authorList>
    </citation>
    <scope>NUCLEOTIDE SEQUENCE [LARGE SCALE GENOMIC DNA]</scope>
</reference>
<gene>
    <name evidence="1" type="ORF">KATO_01182</name>
</gene>
<dbReference type="EMBL" id="LS398550">
    <property type="protein sequence ID" value="SPR07829.1"/>
    <property type="molecule type" value="Genomic_DNA"/>
</dbReference>